<dbReference type="STRING" id="1805236.AUK13_01420"/>
<protein>
    <recommendedName>
        <fullName evidence="6">Hydrolase TatD</fullName>
    </recommendedName>
</protein>
<dbReference type="FunFam" id="3.20.20.140:FF:000005">
    <property type="entry name" value="TatD family hydrolase"/>
    <property type="match status" value="1"/>
</dbReference>
<dbReference type="Gene3D" id="3.20.20.140">
    <property type="entry name" value="Metal-dependent hydrolases"/>
    <property type="match status" value="1"/>
</dbReference>
<organism evidence="4 5">
    <name type="scientific">Candidatus Kuenenbacteria bacterium CG2_30_39_24</name>
    <dbReference type="NCBI Taxonomy" id="1805236"/>
    <lineage>
        <taxon>Bacteria</taxon>
        <taxon>Candidatus Kueneniibacteriota</taxon>
    </lineage>
</organism>
<dbReference type="GO" id="GO:0046872">
    <property type="term" value="F:metal ion binding"/>
    <property type="evidence" value="ECO:0007669"/>
    <property type="project" value="UniProtKB-KW"/>
</dbReference>
<keyword evidence="2" id="KW-0378">Hydrolase</keyword>
<dbReference type="Pfam" id="PF01026">
    <property type="entry name" value="TatD_DNase"/>
    <property type="match status" value="1"/>
</dbReference>
<feature type="binding site" evidence="3">
    <location>
        <position position="8"/>
    </location>
    <ligand>
        <name>a divalent metal cation</name>
        <dbReference type="ChEBI" id="CHEBI:60240"/>
        <label>1</label>
    </ligand>
</feature>
<evidence type="ECO:0000313" key="5">
    <source>
        <dbReference type="Proteomes" id="UP000183922"/>
    </source>
</evidence>
<dbReference type="PANTHER" id="PTHR46124">
    <property type="entry name" value="D-AMINOACYL-TRNA DEACYLASE"/>
    <property type="match status" value="1"/>
</dbReference>
<evidence type="ECO:0000313" key="4">
    <source>
        <dbReference type="EMBL" id="OIP56251.1"/>
    </source>
</evidence>
<dbReference type="InterPro" id="IPR001130">
    <property type="entry name" value="TatD-like"/>
</dbReference>
<evidence type="ECO:0000256" key="3">
    <source>
        <dbReference type="PIRSR" id="PIRSR005902-1"/>
    </source>
</evidence>
<name>A0A1J5F8M3_9BACT</name>
<dbReference type="GO" id="GO:0004536">
    <property type="term" value="F:DNA nuclease activity"/>
    <property type="evidence" value="ECO:0007669"/>
    <property type="project" value="InterPro"/>
</dbReference>
<dbReference type="InterPro" id="IPR015991">
    <property type="entry name" value="TatD/YcfH-like"/>
</dbReference>
<dbReference type="NCBIfam" id="TIGR00010">
    <property type="entry name" value="YchF/TatD family DNA exonuclease"/>
    <property type="match status" value="1"/>
</dbReference>
<dbReference type="GO" id="GO:0016788">
    <property type="term" value="F:hydrolase activity, acting on ester bonds"/>
    <property type="evidence" value="ECO:0007669"/>
    <property type="project" value="InterPro"/>
</dbReference>
<dbReference type="CDD" id="cd01310">
    <property type="entry name" value="TatD_DNAse"/>
    <property type="match status" value="1"/>
</dbReference>
<dbReference type="AlphaFoldDB" id="A0A1J5F8M3"/>
<evidence type="ECO:0008006" key="6">
    <source>
        <dbReference type="Google" id="ProtNLM"/>
    </source>
</evidence>
<dbReference type="InterPro" id="IPR018228">
    <property type="entry name" value="DNase_TatD-rel_CS"/>
</dbReference>
<dbReference type="PROSITE" id="PS01091">
    <property type="entry name" value="TATD_3"/>
    <property type="match status" value="1"/>
</dbReference>
<gene>
    <name evidence="4" type="ORF">AUK13_01420</name>
</gene>
<feature type="binding site" evidence="3">
    <location>
        <position position="153"/>
    </location>
    <ligand>
        <name>a divalent metal cation</name>
        <dbReference type="ChEBI" id="CHEBI:60240"/>
        <label>2</label>
    </ligand>
</feature>
<accession>A0A1J5F8M3</accession>
<dbReference type="PROSITE" id="PS01137">
    <property type="entry name" value="TATD_1"/>
    <property type="match status" value="1"/>
</dbReference>
<proteinExistence type="predicted"/>
<feature type="binding site" evidence="3">
    <location>
        <position position="243"/>
    </location>
    <ligand>
        <name>a divalent metal cation</name>
        <dbReference type="ChEBI" id="CHEBI:60240"/>
        <label>1</label>
    </ligand>
</feature>
<dbReference type="EMBL" id="MNYR01000021">
    <property type="protein sequence ID" value="OIP56251.1"/>
    <property type="molecule type" value="Genomic_DNA"/>
</dbReference>
<feature type="binding site" evidence="3">
    <location>
        <position position="108"/>
    </location>
    <ligand>
        <name>a divalent metal cation</name>
        <dbReference type="ChEBI" id="CHEBI:60240"/>
        <label>1</label>
    </ligand>
</feature>
<comment type="caution">
    <text evidence="4">The sequence shown here is derived from an EMBL/GenBank/DDBJ whole genome shotgun (WGS) entry which is preliminary data.</text>
</comment>
<reference evidence="4 5" key="1">
    <citation type="journal article" date="2016" name="Environ. Microbiol.">
        <title>Genomic resolution of a cold subsurface aquifer community provides metabolic insights for novel microbes adapted to high CO concentrations.</title>
        <authorList>
            <person name="Probst A.J."/>
            <person name="Castelle C.J."/>
            <person name="Singh A."/>
            <person name="Brown C.T."/>
            <person name="Anantharaman K."/>
            <person name="Sharon I."/>
            <person name="Hug L.A."/>
            <person name="Burstein D."/>
            <person name="Emerson J.B."/>
            <person name="Thomas B.C."/>
            <person name="Banfield J.F."/>
        </authorList>
    </citation>
    <scope>NUCLEOTIDE SEQUENCE [LARGE SCALE GENOMIC DNA]</scope>
    <source>
        <strain evidence="4">CG2_30_39_24</strain>
    </source>
</reference>
<dbReference type="InterPro" id="IPR032466">
    <property type="entry name" value="Metal_Hydrolase"/>
</dbReference>
<sequence>MLIDTHAHLNFNAYKDDGSEVIRRALDKDIWLINVGSQFDTSKRAFELAKKYPEGVYAAIGLHPIHLSETEVDEEEIKFKSREEKFDENKYQELIDDDRYNKIVAIGEIGLDYWHEPSLLAKQTVNSWKQKQKQGFLKQLNFAAKNNLPVVLHARGSKENPEDAYQDILDILSGRDAINRVSTNANKFFGVIHCFGSSKEMAQRFLDLGFYLGFTGIITYKNAESVREVVAQIPLEKILVETDCPYLAPEPHRGERNEPAYVAYVAKNIAAIKNISYQTVADMTTQNVKRLFGIDDL</sequence>
<keyword evidence="1 3" id="KW-0479">Metal-binding</keyword>
<evidence type="ECO:0000256" key="1">
    <source>
        <dbReference type="ARBA" id="ARBA00022723"/>
    </source>
</evidence>
<feature type="binding site" evidence="3">
    <location>
        <position position="6"/>
    </location>
    <ligand>
        <name>a divalent metal cation</name>
        <dbReference type="ChEBI" id="CHEBI:60240"/>
        <label>1</label>
    </ligand>
</feature>
<feature type="binding site" evidence="3">
    <location>
        <position position="193"/>
    </location>
    <ligand>
        <name>a divalent metal cation</name>
        <dbReference type="ChEBI" id="CHEBI:60240"/>
        <label>2</label>
    </ligand>
</feature>
<dbReference type="PANTHER" id="PTHR46124:SF2">
    <property type="entry name" value="D-AMINOACYL-TRNA DEACYLASE"/>
    <property type="match status" value="1"/>
</dbReference>
<dbReference type="PIRSF" id="PIRSF005902">
    <property type="entry name" value="DNase_TatD"/>
    <property type="match status" value="1"/>
</dbReference>
<evidence type="ECO:0000256" key="2">
    <source>
        <dbReference type="ARBA" id="ARBA00022801"/>
    </source>
</evidence>
<dbReference type="SUPFAM" id="SSF51556">
    <property type="entry name" value="Metallo-dependent hydrolases"/>
    <property type="match status" value="1"/>
</dbReference>
<dbReference type="Proteomes" id="UP000183922">
    <property type="component" value="Unassembled WGS sequence"/>
</dbReference>